<keyword evidence="12" id="KW-1185">Reference proteome</keyword>
<evidence type="ECO:0000256" key="9">
    <source>
        <dbReference type="SAM" id="MobiDB-lite"/>
    </source>
</evidence>
<dbReference type="GO" id="GO:0031298">
    <property type="term" value="C:replication fork protection complex"/>
    <property type="evidence" value="ECO:0007669"/>
    <property type="project" value="TreeGrafter"/>
</dbReference>
<dbReference type="GO" id="GO:0031297">
    <property type="term" value="P:replication fork processing"/>
    <property type="evidence" value="ECO:0007669"/>
    <property type="project" value="UniProtKB-UniRule"/>
</dbReference>
<evidence type="ECO:0000256" key="1">
    <source>
        <dbReference type="ARBA" id="ARBA00004123"/>
    </source>
</evidence>
<evidence type="ECO:0000256" key="5">
    <source>
        <dbReference type="ARBA" id="ARBA00022880"/>
    </source>
</evidence>
<dbReference type="GO" id="GO:0043111">
    <property type="term" value="P:replication fork arrest"/>
    <property type="evidence" value="ECO:0007669"/>
    <property type="project" value="TreeGrafter"/>
</dbReference>
<accession>A0A1G4JKZ1</accession>
<feature type="region of interest" description="Disordered" evidence="9">
    <location>
        <begin position="156"/>
        <end position="206"/>
    </location>
</feature>
<dbReference type="Pfam" id="PF07962">
    <property type="entry name" value="Swi3"/>
    <property type="match status" value="1"/>
</dbReference>
<evidence type="ECO:0000313" key="11">
    <source>
        <dbReference type="EMBL" id="SCU91272.1"/>
    </source>
</evidence>
<keyword evidence="4 8" id="KW-0227">DNA damage</keyword>
<proteinExistence type="inferred from homology"/>
<evidence type="ECO:0000256" key="8">
    <source>
        <dbReference type="RuleBase" id="RU366049"/>
    </source>
</evidence>
<evidence type="ECO:0000256" key="3">
    <source>
        <dbReference type="ARBA" id="ARBA00011217"/>
    </source>
</evidence>
<dbReference type="GO" id="GO:0006974">
    <property type="term" value="P:DNA damage response"/>
    <property type="evidence" value="ECO:0007669"/>
    <property type="project" value="UniProtKB-KW"/>
</dbReference>
<evidence type="ECO:0000256" key="2">
    <source>
        <dbReference type="ARBA" id="ARBA00006075"/>
    </source>
</evidence>
<feature type="compositionally biased region" description="Low complexity" evidence="9">
    <location>
        <begin position="162"/>
        <end position="175"/>
    </location>
</feature>
<comment type="subunit">
    <text evidence="3">Component of the fork protection complex (FPC) consisting of TOF1 and CSM3.</text>
</comment>
<comment type="similarity">
    <text evidence="2 8">Belongs to the CSM3 family.</text>
</comment>
<evidence type="ECO:0000313" key="12">
    <source>
        <dbReference type="Proteomes" id="UP000191024"/>
    </source>
</evidence>
<evidence type="ECO:0000256" key="4">
    <source>
        <dbReference type="ARBA" id="ARBA00022763"/>
    </source>
</evidence>
<feature type="domain" description="Chromosome segregation in meiosis protein 3" evidence="10">
    <location>
        <begin position="51"/>
        <end position="134"/>
    </location>
</feature>
<keyword evidence="6 8" id="KW-0539">Nucleus</keyword>
<comment type="subcellular location">
    <subcellularLocation>
        <location evidence="1 8">Nucleus</location>
    </subcellularLocation>
</comment>
<organism evidence="11 12">
    <name type="scientific">Lachancea mirantina</name>
    <dbReference type="NCBI Taxonomy" id="1230905"/>
    <lineage>
        <taxon>Eukaryota</taxon>
        <taxon>Fungi</taxon>
        <taxon>Dikarya</taxon>
        <taxon>Ascomycota</taxon>
        <taxon>Saccharomycotina</taxon>
        <taxon>Saccharomycetes</taxon>
        <taxon>Saccharomycetales</taxon>
        <taxon>Saccharomycetaceae</taxon>
        <taxon>Lachancea</taxon>
    </lineage>
</organism>
<dbReference type="GO" id="GO:0000076">
    <property type="term" value="P:DNA replication checkpoint signaling"/>
    <property type="evidence" value="ECO:0007669"/>
    <property type="project" value="UniProtKB-UniRule"/>
</dbReference>
<dbReference type="InterPro" id="IPR040038">
    <property type="entry name" value="TIPIN/Csm3/Swi3"/>
</dbReference>
<dbReference type="EMBL" id="LT598465">
    <property type="protein sequence ID" value="SCU91272.1"/>
    <property type="molecule type" value="Genomic_DNA"/>
</dbReference>
<comment type="function">
    <text evidence="8">Plays an important role in the control of DNA replication and the maintenance of replication fork stability.</text>
</comment>
<evidence type="ECO:0000259" key="10">
    <source>
        <dbReference type="Pfam" id="PF07962"/>
    </source>
</evidence>
<sequence length="206" mass="22842">MSSPGAFPESFDPDTSLPLDPTAIQGATFDGEDPLRDPTVVTTTRRRPQVKLTSEKLLSARGLPHVAKHAPKHARISSRKSAYENLCHFLQFYQLWAHDLYPKAKFRDFVSLCDTLGRTDRPLREYRLQLLQAEMSGEPLPELDHSTVQAPSLFVDPDAEVASATPTPAQPSSPTLDTQPLPEAQLPSGPDNVDEDEMDALRELGW</sequence>
<dbReference type="PANTHER" id="PTHR13220:SF11">
    <property type="entry name" value="TIMELESS-INTERACTING PROTEIN"/>
    <property type="match status" value="1"/>
</dbReference>
<dbReference type="Proteomes" id="UP000191024">
    <property type="component" value="Chromosome E"/>
</dbReference>
<evidence type="ECO:0000256" key="6">
    <source>
        <dbReference type="ARBA" id="ARBA00023242"/>
    </source>
</evidence>
<evidence type="ECO:0000256" key="7">
    <source>
        <dbReference type="ARBA" id="ARBA00023306"/>
    </source>
</evidence>
<dbReference type="AlphaFoldDB" id="A0A1G4JKZ1"/>
<dbReference type="InterPro" id="IPR012923">
    <property type="entry name" value="Csm3"/>
</dbReference>
<name>A0A1G4JKZ1_9SACH</name>
<reference evidence="11 12" key="1">
    <citation type="submission" date="2016-03" db="EMBL/GenBank/DDBJ databases">
        <authorList>
            <person name="Devillers H."/>
        </authorList>
    </citation>
    <scope>NUCLEOTIDE SEQUENCE [LARGE SCALE GENOMIC DNA]</scope>
    <source>
        <strain evidence="11">CBS 11717</strain>
    </source>
</reference>
<protein>
    <recommendedName>
        <fullName evidence="8">Chromosome segregation in meiosis protein</fullName>
    </recommendedName>
</protein>
<keyword evidence="5" id="KW-0236">DNA replication inhibitor</keyword>
<dbReference type="OrthoDB" id="437078at2759"/>
<dbReference type="STRING" id="1230905.A0A1G4JKZ1"/>
<keyword evidence="7 8" id="KW-0131">Cell cycle</keyword>
<dbReference type="PANTHER" id="PTHR13220">
    <property type="entry name" value="TIMELESS INTERACTING-RELATED"/>
    <property type="match status" value="1"/>
</dbReference>
<dbReference type="GO" id="GO:0003677">
    <property type="term" value="F:DNA binding"/>
    <property type="evidence" value="ECO:0007669"/>
    <property type="project" value="TreeGrafter"/>
</dbReference>
<gene>
    <name evidence="11" type="ORF">LAMI_0E05314G</name>
</gene>